<dbReference type="RefSeq" id="WP_002168938.1">
    <property type="nucleotide sequence ID" value="NZ_CM125442.1"/>
</dbReference>
<dbReference type="Proteomes" id="UP000194131">
    <property type="component" value="Unassembled WGS sequence"/>
</dbReference>
<keyword evidence="1" id="KW-1133">Transmembrane helix</keyword>
<reference evidence="4 8" key="2">
    <citation type="submission" date="2016-10" db="EMBL/GenBank/DDBJ databases">
        <title>Genome Sequence of Bacillus weihenstephanensis GM6LP.</title>
        <authorList>
            <person name="Poehlein A."/>
            <person name="Wemheuer F."/>
            <person name="Hollensteiner J."/>
            <person name="Wemheuer B."/>
        </authorList>
    </citation>
    <scope>NUCLEOTIDE SEQUENCE [LARGE SCALE GENOMIC DNA]</scope>
    <source>
        <strain evidence="4 8">GM6LP</strain>
    </source>
</reference>
<dbReference type="AlphaFoldDB" id="A0A117J1E4"/>
<dbReference type="Proteomes" id="UP000596196">
    <property type="component" value="Chromosome"/>
</dbReference>
<gene>
    <name evidence="4" type="ORF">BACWE_11910</name>
    <name evidence="5" type="ORF">I6G81_06085</name>
    <name evidence="2" type="ORF">III_04274</name>
    <name evidence="3" type="ORF">S3E15_00924</name>
</gene>
<feature type="transmembrane region" description="Helical" evidence="1">
    <location>
        <begin position="216"/>
        <end position="236"/>
    </location>
</feature>
<name>A0A117J1E4_BACMY</name>
<accession>A0A117J1E4</accession>
<evidence type="ECO:0000313" key="9">
    <source>
        <dbReference type="Proteomes" id="UP000596196"/>
    </source>
</evidence>
<reference evidence="5 9" key="4">
    <citation type="submission" date="2020-12" db="EMBL/GenBank/DDBJ databases">
        <title>FDA dAtabase for Regulatory Grade micrObial Sequences (FDA-ARGOS): Supporting development and validation of Infectious Disease Dx tests.</title>
        <authorList>
            <person name="Nelson B."/>
            <person name="Plummer A."/>
            <person name="Tallon L."/>
            <person name="Sadzewicz L."/>
            <person name="Zhao X."/>
            <person name="Boylan J."/>
            <person name="Ott S."/>
            <person name="Bowen H."/>
            <person name="Vavikolanu K."/>
            <person name="Mehta A."/>
            <person name="Aluvathingal J."/>
            <person name="Nadendla S."/>
            <person name="Myers T."/>
            <person name="Yan Y."/>
            <person name="Sichtig H."/>
        </authorList>
    </citation>
    <scope>NUCLEOTIDE SEQUENCE [LARGE SCALE GENOMIC DNA]</scope>
    <source>
        <strain evidence="5 9">FDAARGOS_924</strain>
    </source>
</reference>
<dbReference type="EMBL" id="MKZQ01000018">
    <property type="protein sequence ID" value="PJN71967.1"/>
    <property type="molecule type" value="Genomic_DNA"/>
</dbReference>
<evidence type="ECO:0000313" key="4">
    <source>
        <dbReference type="EMBL" id="PJN71967.1"/>
    </source>
</evidence>
<evidence type="ECO:0000313" key="7">
    <source>
        <dbReference type="Proteomes" id="UP000194131"/>
    </source>
</evidence>
<evidence type="ECO:0000313" key="8">
    <source>
        <dbReference type="Proteomes" id="UP000236165"/>
    </source>
</evidence>
<dbReference type="EMBL" id="MRWU01000010">
    <property type="protein sequence ID" value="OSX91733.1"/>
    <property type="molecule type" value="Genomic_DNA"/>
</dbReference>
<evidence type="ECO:0000313" key="3">
    <source>
        <dbReference type="EMBL" id="OSX91733.1"/>
    </source>
</evidence>
<dbReference type="EMBL" id="AHEV01000023">
    <property type="protein sequence ID" value="EJR37405.1"/>
    <property type="molecule type" value="Genomic_DNA"/>
</dbReference>
<evidence type="ECO:0000256" key="1">
    <source>
        <dbReference type="SAM" id="Phobius"/>
    </source>
</evidence>
<feature type="transmembrane region" description="Helical" evidence="1">
    <location>
        <begin position="17"/>
        <end position="37"/>
    </location>
</feature>
<evidence type="ECO:0000313" key="5">
    <source>
        <dbReference type="EMBL" id="QQA17031.1"/>
    </source>
</evidence>
<organism evidence="4 8">
    <name type="scientific">Bacillus mycoides</name>
    <dbReference type="NCBI Taxonomy" id="1405"/>
    <lineage>
        <taxon>Bacteria</taxon>
        <taxon>Bacillati</taxon>
        <taxon>Bacillota</taxon>
        <taxon>Bacilli</taxon>
        <taxon>Bacillales</taxon>
        <taxon>Bacillaceae</taxon>
        <taxon>Bacillus</taxon>
        <taxon>Bacillus cereus group</taxon>
    </lineage>
</organism>
<proteinExistence type="predicted"/>
<reference evidence="3 7" key="3">
    <citation type="submission" date="2016-12" db="EMBL/GenBank/DDBJ databases">
        <title>Genome Sequences of Twelve Sporeforming Bacillus Species Isolated from Foods.</title>
        <authorList>
            <person name="De Jong A."/>
            <person name="Holsappel S."/>
            <person name="Kuipers O.P."/>
        </authorList>
    </citation>
    <scope>NUCLEOTIDE SEQUENCE [LARGE SCALE GENOMIC DNA]</scope>
    <source>
        <strain evidence="3 7">S3E15</strain>
    </source>
</reference>
<protein>
    <submittedName>
        <fullName evidence="4">Uncharacterized protein</fullName>
    </submittedName>
</protein>
<keyword evidence="9" id="KW-1185">Reference proteome</keyword>
<sequence length="253" mass="28675">MLQLTYTYFGGKIVKKAIIVLSILYLILTVHTGAVLLGKEDYRGAINTLKETKEVSSFQSAKDGVILLKGTLTTAQPITEEKLQNKEFALLEINTYKRRKANWKNIDTEQHIAKQLLLNNEALPALKEIRFSMEPITLSGKDISTEDYSLKKDDTQLTIKGKGYRYTGIENKSDTLIFGIKKGDTLEGYSGSEILIGKTKEDIASNMKLYTFAERYGPFVWIVATIILISIVIYLFRKNRKTNELSHPIKQDQ</sequence>
<keyword evidence="1" id="KW-0472">Membrane</keyword>
<dbReference type="Proteomes" id="UP000006976">
    <property type="component" value="Unassembled WGS sequence"/>
</dbReference>
<accession>J8IG23</accession>
<reference evidence="2 6" key="1">
    <citation type="submission" date="2012-04" db="EMBL/GenBank/DDBJ databases">
        <title>The Genome Sequence of Bacillus cereus VD078.</title>
        <authorList>
            <consortium name="The Broad Institute Genome Sequencing Platform"/>
            <consortium name="The Broad Institute Genome Sequencing Center for Infectious Disease"/>
            <person name="Feldgarden M."/>
            <person name="Van der Auwera G.A."/>
            <person name="Mahillon J."/>
            <person name="Duprez V."/>
            <person name="Timmery S."/>
            <person name="Mattelet C."/>
            <person name="Dierick K."/>
            <person name="Sun M."/>
            <person name="Yu Z."/>
            <person name="Zhu L."/>
            <person name="Hu X."/>
            <person name="Shank E.B."/>
            <person name="Swiecicka I."/>
            <person name="Hansen B.M."/>
            <person name="Andrup L."/>
            <person name="Young S.K."/>
            <person name="Zeng Q."/>
            <person name="Gargeya S."/>
            <person name="Fitzgerald M."/>
            <person name="Haas B."/>
            <person name="Abouelleil A."/>
            <person name="Alvarado L."/>
            <person name="Arachchi H.M."/>
            <person name="Berlin A."/>
            <person name="Chapman S.B."/>
            <person name="Goldberg J."/>
            <person name="Griggs A."/>
            <person name="Gujja S."/>
            <person name="Hansen M."/>
            <person name="Howarth C."/>
            <person name="Imamovic A."/>
            <person name="Larimer J."/>
            <person name="McCowen C."/>
            <person name="Montmayeur A."/>
            <person name="Murphy C."/>
            <person name="Neiman D."/>
            <person name="Pearson M."/>
            <person name="Priest M."/>
            <person name="Roberts A."/>
            <person name="Saif S."/>
            <person name="Shea T."/>
            <person name="Sisk P."/>
            <person name="Sykes S."/>
            <person name="Wortman J."/>
            <person name="Nusbaum C."/>
            <person name="Birren B."/>
        </authorList>
    </citation>
    <scope>NUCLEOTIDE SEQUENCE [LARGE SCALE GENOMIC DNA]</scope>
    <source>
        <strain evidence="2 6">VD078</strain>
    </source>
</reference>
<keyword evidence="1" id="KW-0812">Transmembrane</keyword>
<dbReference type="Proteomes" id="UP000236165">
    <property type="component" value="Unassembled WGS sequence"/>
</dbReference>
<dbReference type="EMBL" id="CP065877">
    <property type="protein sequence ID" value="QQA17031.1"/>
    <property type="molecule type" value="Genomic_DNA"/>
</dbReference>
<evidence type="ECO:0000313" key="2">
    <source>
        <dbReference type="EMBL" id="EJR37405.1"/>
    </source>
</evidence>
<evidence type="ECO:0000313" key="6">
    <source>
        <dbReference type="Proteomes" id="UP000006976"/>
    </source>
</evidence>